<proteinExistence type="predicted"/>
<dbReference type="GO" id="GO:0003755">
    <property type="term" value="F:peptidyl-prolyl cis-trans isomerase activity"/>
    <property type="evidence" value="ECO:0007669"/>
    <property type="project" value="UniProtKB-KW"/>
</dbReference>
<dbReference type="InterPro" id="IPR023058">
    <property type="entry name" value="PPIase_PpiC_CS"/>
</dbReference>
<feature type="signal peptide" evidence="6">
    <location>
        <begin position="1"/>
        <end position="23"/>
    </location>
</feature>
<reference evidence="8 9" key="1">
    <citation type="submission" date="2018-03" db="EMBL/GenBank/DDBJ databases">
        <title>Genomic Encyclopedia of Archaeal and Bacterial Type Strains, Phase II (KMG-II): from individual species to whole genera.</title>
        <authorList>
            <person name="Goeker M."/>
        </authorList>
    </citation>
    <scope>NUCLEOTIDE SEQUENCE [LARGE SCALE GENOMIC DNA]</scope>
    <source>
        <strain evidence="8 9">DSM 101533</strain>
    </source>
</reference>
<dbReference type="Pfam" id="PF00639">
    <property type="entry name" value="Rotamase"/>
    <property type="match status" value="1"/>
</dbReference>
<dbReference type="InterPro" id="IPR046357">
    <property type="entry name" value="PPIase_dom_sf"/>
</dbReference>
<evidence type="ECO:0000256" key="1">
    <source>
        <dbReference type="ARBA" id="ARBA00018370"/>
    </source>
</evidence>
<dbReference type="EMBL" id="PVTP01000001">
    <property type="protein sequence ID" value="PRY80460.1"/>
    <property type="molecule type" value="Genomic_DNA"/>
</dbReference>
<dbReference type="RefSeq" id="WP_106354041.1">
    <property type="nucleotide sequence ID" value="NZ_PVTP01000001.1"/>
</dbReference>
<evidence type="ECO:0000256" key="5">
    <source>
        <dbReference type="PROSITE-ProRule" id="PRU00278"/>
    </source>
</evidence>
<dbReference type="InterPro" id="IPR000297">
    <property type="entry name" value="PPIase_PpiC"/>
</dbReference>
<evidence type="ECO:0000259" key="7">
    <source>
        <dbReference type="PROSITE" id="PS50198"/>
    </source>
</evidence>
<dbReference type="Proteomes" id="UP000238007">
    <property type="component" value="Unassembled WGS sequence"/>
</dbReference>
<dbReference type="AlphaFoldDB" id="A0A2T0W4S9"/>
<evidence type="ECO:0000256" key="3">
    <source>
        <dbReference type="ARBA" id="ARBA00030642"/>
    </source>
</evidence>
<comment type="caution">
    <text evidence="8">The sequence shown here is derived from an EMBL/GenBank/DDBJ whole genome shotgun (WGS) entry which is preliminary data.</text>
</comment>
<evidence type="ECO:0000256" key="6">
    <source>
        <dbReference type="SAM" id="SignalP"/>
    </source>
</evidence>
<keyword evidence="5" id="KW-0697">Rotamase</keyword>
<gene>
    <name evidence="8" type="ORF">CLV80_101314</name>
</gene>
<feature type="domain" description="PpiC" evidence="7">
    <location>
        <begin position="163"/>
        <end position="259"/>
    </location>
</feature>
<keyword evidence="9" id="KW-1185">Reference proteome</keyword>
<keyword evidence="5 8" id="KW-0413">Isomerase</keyword>
<evidence type="ECO:0000256" key="4">
    <source>
        <dbReference type="ARBA" id="ARBA00031484"/>
    </source>
</evidence>
<organism evidence="8 9">
    <name type="scientific">Yoonia maritima</name>
    <dbReference type="NCBI Taxonomy" id="1435347"/>
    <lineage>
        <taxon>Bacteria</taxon>
        <taxon>Pseudomonadati</taxon>
        <taxon>Pseudomonadota</taxon>
        <taxon>Alphaproteobacteria</taxon>
        <taxon>Rhodobacterales</taxon>
        <taxon>Paracoccaceae</taxon>
        <taxon>Yoonia</taxon>
    </lineage>
</organism>
<dbReference type="PANTHER" id="PTHR47637">
    <property type="entry name" value="CHAPERONE SURA"/>
    <property type="match status" value="1"/>
</dbReference>
<keyword evidence="2 6" id="KW-0732">Signal</keyword>
<dbReference type="SUPFAM" id="SSF109998">
    <property type="entry name" value="Triger factor/SurA peptide-binding domain-like"/>
    <property type="match status" value="1"/>
</dbReference>
<dbReference type="Gene3D" id="3.10.50.40">
    <property type="match status" value="1"/>
</dbReference>
<dbReference type="Gene3D" id="1.10.4030.10">
    <property type="entry name" value="Porin chaperone SurA, peptide-binding domain"/>
    <property type="match status" value="1"/>
</dbReference>
<dbReference type="PROSITE" id="PS01096">
    <property type="entry name" value="PPIC_PPIASE_1"/>
    <property type="match status" value="1"/>
</dbReference>
<name>A0A2T0W4S9_9RHOB</name>
<evidence type="ECO:0000313" key="8">
    <source>
        <dbReference type="EMBL" id="PRY80460.1"/>
    </source>
</evidence>
<dbReference type="PANTHER" id="PTHR47637:SF1">
    <property type="entry name" value="CHAPERONE SURA"/>
    <property type="match status" value="1"/>
</dbReference>
<sequence>MRAFTYIAVILAWALTSSTAALAQGQLAPVITVNDQVITRYELNQRMRLLEMFRTPGDLNEVARTGLIEDRLKQQEMARVGLQLSDASLQTAMEEFAGRANLSLPQFTNLLSQNNVDLVTLRDFVKVGVAWRDYIRARYSREVTVTDADVERAQQRQGNRPTQIEVLLSEIIIAPPPERRAQAEEAAREISQMRSYADFEAAARQVSALPSRENGGRLGWLPISNYPAQLQQMLLDLEPGEVTDPIEIPNAIALFQKRGTREAARATSAPVSIDYAAYYIPGGKSDDALRTAVGVKNRVDTCDDLYGVARNQPIEALDRFTVAPAEISRDVALELARLDPGEVSYNLTRDNGQTLVFLMMCARNQAGDTDANPDAIRNQITSQRLAGLADALVEDLRASAVIVSR</sequence>
<dbReference type="SUPFAM" id="SSF54534">
    <property type="entry name" value="FKBP-like"/>
    <property type="match status" value="1"/>
</dbReference>
<feature type="chain" id="PRO_5015755998" description="Parvulin-like PPIase" evidence="6">
    <location>
        <begin position="24"/>
        <end position="405"/>
    </location>
</feature>
<dbReference type="OrthoDB" id="9791746at2"/>
<dbReference type="InterPro" id="IPR050280">
    <property type="entry name" value="OMP_Chaperone_SurA"/>
</dbReference>
<protein>
    <recommendedName>
        <fullName evidence="1">Parvulin-like PPIase</fullName>
    </recommendedName>
    <alternativeName>
        <fullName evidence="3">Peptidyl-prolyl cis-trans isomerase plp</fullName>
    </alternativeName>
    <alternativeName>
        <fullName evidence="4">Rotamase plp</fullName>
    </alternativeName>
</protein>
<dbReference type="InterPro" id="IPR027304">
    <property type="entry name" value="Trigger_fact/SurA_dom_sf"/>
</dbReference>
<accession>A0A2T0W4S9</accession>
<dbReference type="PROSITE" id="PS50198">
    <property type="entry name" value="PPIC_PPIASE_2"/>
    <property type="match status" value="1"/>
</dbReference>
<evidence type="ECO:0000313" key="9">
    <source>
        <dbReference type="Proteomes" id="UP000238007"/>
    </source>
</evidence>
<evidence type="ECO:0000256" key="2">
    <source>
        <dbReference type="ARBA" id="ARBA00022729"/>
    </source>
</evidence>